<evidence type="ECO:0000256" key="1">
    <source>
        <dbReference type="ARBA" id="ARBA00009013"/>
    </source>
</evidence>
<sequence length="146" mass="15420">MSVDIAEPFTPHPMLSIRLLRELGDPHSTLRAATDFRSTAVLIHAGGEVDAANEHTWRQLIAETAASAPSPGLFVVDLSGLDFMGCCAFEVLAEQAGRCRARGVELRIASAAHTRVTRIVAACGLSDALPVYRSVDAALALPAPSD</sequence>
<evidence type="ECO:0000259" key="3">
    <source>
        <dbReference type="PROSITE" id="PS50801"/>
    </source>
</evidence>
<dbReference type="InterPro" id="IPR002645">
    <property type="entry name" value="STAS_dom"/>
</dbReference>
<organism evidence="4 5">
    <name type="scientific">Mycobacterium ulcerans subsp. shinshuense</name>
    <dbReference type="NCBI Taxonomy" id="1124626"/>
    <lineage>
        <taxon>Bacteria</taxon>
        <taxon>Bacillati</taxon>
        <taxon>Actinomycetota</taxon>
        <taxon>Actinomycetes</taxon>
        <taxon>Mycobacteriales</taxon>
        <taxon>Mycobacteriaceae</taxon>
        <taxon>Mycobacterium</taxon>
        <taxon>Mycobacterium ulcerans group</taxon>
    </lineage>
</organism>
<dbReference type="SUPFAM" id="SSF52091">
    <property type="entry name" value="SpoIIaa-like"/>
    <property type="match status" value="1"/>
</dbReference>
<proteinExistence type="inferred from homology"/>
<comment type="similarity">
    <text evidence="1 2">Belongs to the anti-sigma-factor antagonist family.</text>
</comment>
<evidence type="ECO:0000313" key="5">
    <source>
        <dbReference type="Proteomes" id="UP000218067"/>
    </source>
</evidence>
<dbReference type="Gene3D" id="3.30.750.24">
    <property type="entry name" value="STAS domain"/>
    <property type="match status" value="1"/>
</dbReference>
<accession>A0A1B4Y507</accession>
<dbReference type="CDD" id="cd07043">
    <property type="entry name" value="STAS_anti-anti-sigma_factors"/>
    <property type="match status" value="1"/>
</dbReference>
<dbReference type="PANTHER" id="PTHR33495:SF2">
    <property type="entry name" value="ANTI-SIGMA FACTOR ANTAGONIST TM_1081-RELATED"/>
    <property type="match status" value="1"/>
</dbReference>
<dbReference type="InterPro" id="IPR036513">
    <property type="entry name" value="STAS_dom_sf"/>
</dbReference>
<dbReference type="Pfam" id="PF01740">
    <property type="entry name" value="STAS"/>
    <property type="match status" value="1"/>
</dbReference>
<evidence type="ECO:0000256" key="2">
    <source>
        <dbReference type="RuleBase" id="RU003749"/>
    </source>
</evidence>
<name>A0A1B4Y507_MYCUL</name>
<reference evidence="4 5" key="1">
    <citation type="submission" date="2016-08" db="EMBL/GenBank/DDBJ databases">
        <title>Complete genome sequence of Mycobacterium shinshuense, a subspecies of M. ulcerans.</title>
        <authorList>
            <person name="Yoshida M."/>
            <person name="Ogura Y."/>
            <person name="Hayashi T."/>
            <person name="Hoshino Y."/>
        </authorList>
    </citation>
    <scope>NUCLEOTIDE SEQUENCE [LARGE SCALE GENOMIC DNA]</scope>
    <source>
        <strain evidence="5">ATCC 33728</strain>
    </source>
</reference>
<dbReference type="PANTHER" id="PTHR33495">
    <property type="entry name" value="ANTI-SIGMA FACTOR ANTAGONIST TM_1081-RELATED-RELATED"/>
    <property type="match status" value="1"/>
</dbReference>
<dbReference type="GeneID" id="93437696"/>
<dbReference type="Proteomes" id="UP000218067">
    <property type="component" value="Chromosome"/>
</dbReference>
<gene>
    <name evidence="4" type="ORF">SHTP_3103</name>
</gene>
<dbReference type="EMBL" id="AP017624">
    <property type="protein sequence ID" value="BAV42162.1"/>
    <property type="molecule type" value="Genomic_DNA"/>
</dbReference>
<evidence type="ECO:0000313" key="4">
    <source>
        <dbReference type="EMBL" id="BAV42162.1"/>
    </source>
</evidence>
<dbReference type="AlphaFoldDB" id="A0A1B4Y507"/>
<feature type="domain" description="STAS" evidence="3">
    <location>
        <begin position="30"/>
        <end position="142"/>
    </location>
</feature>
<dbReference type="GO" id="GO:0043856">
    <property type="term" value="F:anti-sigma factor antagonist activity"/>
    <property type="evidence" value="ECO:0007669"/>
    <property type="project" value="InterPro"/>
</dbReference>
<dbReference type="InterPro" id="IPR003658">
    <property type="entry name" value="Anti-sigma_ant"/>
</dbReference>
<dbReference type="NCBIfam" id="TIGR00377">
    <property type="entry name" value="ant_ant_sig"/>
    <property type="match status" value="1"/>
</dbReference>
<dbReference type="PROSITE" id="PS50801">
    <property type="entry name" value="STAS"/>
    <property type="match status" value="1"/>
</dbReference>
<protein>
    <recommendedName>
        <fullName evidence="2">Anti-sigma factor antagonist</fullName>
    </recommendedName>
</protein>
<dbReference type="RefSeq" id="WP_096371132.1">
    <property type="nucleotide sequence ID" value="NZ_AP017624.1"/>
</dbReference>